<evidence type="ECO:0000313" key="2">
    <source>
        <dbReference type="EMBL" id="ADD06246.1"/>
    </source>
</evidence>
<dbReference type="STRING" id="547559.Nmag_2690"/>
<evidence type="ECO:0008006" key="6">
    <source>
        <dbReference type="Google" id="ProtNLM"/>
    </source>
</evidence>
<dbReference type="eggNOG" id="arCOG10041">
    <property type="taxonomic scope" value="Archaea"/>
</dbReference>
<feature type="transmembrane region" description="Helical" evidence="1">
    <location>
        <begin position="82"/>
        <end position="100"/>
    </location>
</feature>
<protein>
    <recommendedName>
        <fullName evidence="6">HdeD family acid-resistance protein</fullName>
    </recommendedName>
</protein>
<feature type="transmembrane region" description="Helical" evidence="1">
    <location>
        <begin position="27"/>
        <end position="45"/>
    </location>
</feature>
<dbReference type="Proteomes" id="UP000001879">
    <property type="component" value="Chromosome"/>
</dbReference>
<feature type="transmembrane region" description="Helical" evidence="1">
    <location>
        <begin position="51"/>
        <end position="70"/>
    </location>
</feature>
<dbReference type="InterPro" id="IPR052712">
    <property type="entry name" value="Acid_resist_chaperone_HdeD"/>
</dbReference>
<dbReference type="GO" id="GO:0005886">
    <property type="term" value="C:plasma membrane"/>
    <property type="evidence" value="ECO:0007669"/>
    <property type="project" value="TreeGrafter"/>
</dbReference>
<dbReference type="EMBL" id="CP001932">
    <property type="protein sequence ID" value="ADD06246.1"/>
    <property type="molecule type" value="Genomic_DNA"/>
</dbReference>
<evidence type="ECO:0000313" key="3">
    <source>
        <dbReference type="EMBL" id="ELY31040.1"/>
    </source>
</evidence>
<dbReference type="PANTHER" id="PTHR34989:SF1">
    <property type="entry name" value="PROTEIN HDED"/>
    <property type="match status" value="1"/>
</dbReference>
<name>D3SZ54_NATMM</name>
<proteinExistence type="predicted"/>
<dbReference type="KEGG" id="nmg:Nmag_2690"/>
<feature type="transmembrane region" description="Helical" evidence="1">
    <location>
        <begin position="139"/>
        <end position="158"/>
    </location>
</feature>
<dbReference type="Proteomes" id="UP000011543">
    <property type="component" value="Unassembled WGS sequence"/>
</dbReference>
<evidence type="ECO:0000256" key="1">
    <source>
        <dbReference type="SAM" id="Phobius"/>
    </source>
</evidence>
<organism evidence="2 4">
    <name type="scientific">Natrialba magadii (strain ATCC 43099 / DSM 3394 / CCM 3739 / CIP 104546 / IAM 13178 / JCM 8861 / NBRC 102185 / NCIMB 2190 / MS3)</name>
    <name type="common">Natronobacterium magadii</name>
    <dbReference type="NCBI Taxonomy" id="547559"/>
    <lineage>
        <taxon>Archaea</taxon>
        <taxon>Methanobacteriati</taxon>
        <taxon>Methanobacteriota</taxon>
        <taxon>Stenosarchaea group</taxon>
        <taxon>Halobacteria</taxon>
        <taxon>Halobacteriales</taxon>
        <taxon>Natrialbaceae</taxon>
        <taxon>Natrialba</taxon>
    </lineage>
</organism>
<accession>D3SZ54</accession>
<dbReference type="HOGENOM" id="CLU_091585_2_1_2"/>
<dbReference type="AlphaFoldDB" id="D3SZ54"/>
<dbReference type="EMBL" id="AOHS01000028">
    <property type="protein sequence ID" value="ELY31040.1"/>
    <property type="molecule type" value="Genomic_DNA"/>
</dbReference>
<sequence length="203" mass="20771">METIMSSNTATADHESYGYSLKRGWRTLAIAGGVVGLIGLLAIVFPLATGISVTLVIGALLVLSGIVHGAHAFTARGWSGSMWQLALGVISVVAGVLVLANPVIGLVTLTLLAIAYLLADGVAELWLSMRMADQPGRMSVAASGVLSLVLAGLLWIGFPADAAWAIGLLVGISLFMTGLSMGIVAITGRNMEETTAAGEPRAA</sequence>
<evidence type="ECO:0000313" key="4">
    <source>
        <dbReference type="Proteomes" id="UP000001879"/>
    </source>
</evidence>
<evidence type="ECO:0000313" key="5">
    <source>
        <dbReference type="Proteomes" id="UP000011543"/>
    </source>
</evidence>
<reference evidence="2 4" key="2">
    <citation type="journal article" date="2012" name="BMC Genomics">
        <title>A comparative genomics perspective on the genetic content of the alkaliphilic haloarchaeon Natrialba magadii ATCC 43099T.</title>
        <authorList>
            <person name="Siddaramappa S."/>
            <person name="Challacombe J.F."/>
            <person name="Decastro R.E."/>
            <person name="Pfeiffer F."/>
            <person name="Sastre D.E."/>
            <person name="Gimenez M.I."/>
            <person name="Paggi R.A."/>
            <person name="Detter J.C."/>
            <person name="Davenport K.W."/>
            <person name="Goodwin L.A."/>
            <person name="Kyrpides N."/>
            <person name="Tapia R."/>
            <person name="Pitluck S."/>
            <person name="Lucas S."/>
            <person name="Woyke T."/>
            <person name="Maupin-Furlow J.A."/>
        </authorList>
    </citation>
    <scope>NUCLEOTIDE SEQUENCE [LARGE SCALE GENOMIC DNA]</scope>
    <source>
        <strain evidence="2">ATCC 43099</strain>
        <strain evidence="4">ATCC 43099 / DSM 3394 / CCM 3739 / CIP 104546 / IAM 13178 / JCM 8861 / NBRC 102185 / NCIMB 2190 / MS3</strain>
    </source>
</reference>
<keyword evidence="1" id="KW-0812">Transmembrane</keyword>
<feature type="transmembrane region" description="Helical" evidence="1">
    <location>
        <begin position="164"/>
        <end position="186"/>
    </location>
</feature>
<dbReference type="PATRIC" id="fig|547559.17.peg.1350"/>
<reference evidence="2" key="4">
    <citation type="submission" date="2016-09" db="EMBL/GenBank/DDBJ databases">
        <authorList>
            <person name="Pfeiffer F."/>
        </authorList>
    </citation>
    <scope>NUCLEOTIDE SEQUENCE</scope>
    <source>
        <strain evidence="2">ATCC 43099</strain>
    </source>
</reference>
<gene>
    <name evidence="2" type="ordered locus">Nmag_2690</name>
    <name evidence="3" type="ORF">C500_06946</name>
</gene>
<dbReference type="Pfam" id="PF03729">
    <property type="entry name" value="DUF308"/>
    <property type="match status" value="1"/>
</dbReference>
<reference evidence="3 5" key="3">
    <citation type="journal article" date="2014" name="PLoS Genet.">
        <title>Phylogenetically driven sequencing of extremely halophilic archaea reveals strategies for static and dynamic osmo-response.</title>
        <authorList>
            <person name="Becker E.A."/>
            <person name="Seitzer P.M."/>
            <person name="Tritt A."/>
            <person name="Larsen D."/>
            <person name="Krusor M."/>
            <person name="Yao A.I."/>
            <person name="Wu D."/>
            <person name="Madern D."/>
            <person name="Eisen J.A."/>
            <person name="Darling A.E."/>
            <person name="Facciotti M.T."/>
        </authorList>
    </citation>
    <scope>NUCLEOTIDE SEQUENCE [LARGE SCALE GENOMIC DNA]</scope>
    <source>
        <strain evidence="5">ATCC 43099 / DSM 3394 / CCM 3739 / CIP 104546 / IAM 13178 / JCM 8861 / NBRC 102185 / NCIMB 2190 / MS3</strain>
        <strain evidence="3">MS-3</strain>
    </source>
</reference>
<keyword evidence="1" id="KW-1133">Transmembrane helix</keyword>
<dbReference type="PANTHER" id="PTHR34989">
    <property type="entry name" value="PROTEIN HDED"/>
    <property type="match status" value="1"/>
</dbReference>
<keyword evidence="4" id="KW-1185">Reference proteome</keyword>
<reference evidence="4" key="1">
    <citation type="submission" date="2010-02" db="EMBL/GenBank/DDBJ databases">
        <title>Complete sequence of chromosome of Natrialba magadii ATCC 43099.</title>
        <authorList>
            <consortium name="US DOE Joint Genome Institute"/>
            <person name="Lucas S."/>
            <person name="Copeland A."/>
            <person name="Lapidus A."/>
            <person name="Cheng J.-F."/>
            <person name="Bruce D."/>
            <person name="Goodwin L."/>
            <person name="Pitluck S."/>
            <person name="Davenport K."/>
            <person name="Saunders E."/>
            <person name="Detter J.C."/>
            <person name="Han C."/>
            <person name="Tapia R."/>
            <person name="Land M."/>
            <person name="Hauser L."/>
            <person name="Kyrpides N."/>
            <person name="Mikhailova N."/>
            <person name="De Castro R.E."/>
            <person name="Maupin-Furlow J.A."/>
            <person name="Woyke T."/>
        </authorList>
    </citation>
    <scope>NUCLEOTIDE SEQUENCE [LARGE SCALE GENOMIC DNA]</scope>
    <source>
        <strain evidence="4">ATCC 43099 / DSM 3394 / CCM 3739 / CIP 104546 / IAM 13178 / JCM 8861 / NBRC 102185 / NCIMB 2190 / MS3</strain>
    </source>
</reference>
<dbReference type="InterPro" id="IPR005325">
    <property type="entry name" value="DUF308_memb"/>
</dbReference>
<keyword evidence="1" id="KW-0472">Membrane</keyword>
<dbReference type="PaxDb" id="547559-Nmag_2690"/>